<dbReference type="AlphaFoldDB" id="A0AAV0MJE4"/>
<protein>
    <submittedName>
        <fullName evidence="1">Uncharacterized protein</fullName>
    </submittedName>
</protein>
<evidence type="ECO:0000313" key="2">
    <source>
        <dbReference type="Proteomes" id="UP001154282"/>
    </source>
</evidence>
<proteinExistence type="predicted"/>
<comment type="caution">
    <text evidence="1">The sequence shown here is derived from an EMBL/GenBank/DDBJ whole genome shotgun (WGS) entry which is preliminary data.</text>
</comment>
<dbReference type="Proteomes" id="UP001154282">
    <property type="component" value="Unassembled WGS sequence"/>
</dbReference>
<evidence type="ECO:0000313" key="1">
    <source>
        <dbReference type="EMBL" id="CAI0446417.1"/>
    </source>
</evidence>
<name>A0AAV0MJE4_9ROSI</name>
<organism evidence="1 2">
    <name type="scientific">Linum tenue</name>
    <dbReference type="NCBI Taxonomy" id="586396"/>
    <lineage>
        <taxon>Eukaryota</taxon>
        <taxon>Viridiplantae</taxon>
        <taxon>Streptophyta</taxon>
        <taxon>Embryophyta</taxon>
        <taxon>Tracheophyta</taxon>
        <taxon>Spermatophyta</taxon>
        <taxon>Magnoliopsida</taxon>
        <taxon>eudicotyledons</taxon>
        <taxon>Gunneridae</taxon>
        <taxon>Pentapetalae</taxon>
        <taxon>rosids</taxon>
        <taxon>fabids</taxon>
        <taxon>Malpighiales</taxon>
        <taxon>Linaceae</taxon>
        <taxon>Linum</taxon>
    </lineage>
</organism>
<reference evidence="1" key="1">
    <citation type="submission" date="2022-08" db="EMBL/GenBank/DDBJ databases">
        <authorList>
            <person name="Gutierrez-Valencia J."/>
        </authorList>
    </citation>
    <scope>NUCLEOTIDE SEQUENCE</scope>
</reference>
<accession>A0AAV0MJE4</accession>
<gene>
    <name evidence="1" type="ORF">LITE_LOCUS29008</name>
</gene>
<dbReference type="EMBL" id="CAMGYJ010000007">
    <property type="protein sequence ID" value="CAI0446417.1"/>
    <property type="molecule type" value="Genomic_DNA"/>
</dbReference>
<keyword evidence="2" id="KW-1185">Reference proteome</keyword>
<sequence>MYCCGGRGAHIVADLFTNLAPEGLDFIFGYLPALNFRAPQNMLRGVLKRRWADFIHEQLTNCSNLISSLFCWFIGCLLLNSAFAHLAKQWAGPFLFAKLVDYPENFVRGAGDGGSLVRTAQKDRIPTQPTIQTKTSA</sequence>